<dbReference type="InterPro" id="IPR003599">
    <property type="entry name" value="Ig_sub"/>
</dbReference>
<evidence type="ECO:0000256" key="1">
    <source>
        <dbReference type="ARBA" id="ARBA00023157"/>
    </source>
</evidence>
<dbReference type="Pfam" id="PF07654">
    <property type="entry name" value="C1-set"/>
    <property type="match status" value="1"/>
</dbReference>
<keyword evidence="5" id="KW-1185">Reference proteome</keyword>
<dbReference type="SUPFAM" id="SSF48726">
    <property type="entry name" value="Immunoglobulin"/>
    <property type="match status" value="2"/>
</dbReference>
<dbReference type="InterPro" id="IPR036179">
    <property type="entry name" value="Ig-like_dom_sf"/>
</dbReference>
<evidence type="ECO:0000313" key="4">
    <source>
        <dbReference type="Ensembl" id="ENSANIP00000023182.1"/>
    </source>
</evidence>
<dbReference type="SMART" id="SM00409">
    <property type="entry name" value="IG"/>
    <property type="match status" value="1"/>
</dbReference>
<sequence>KVRFTPHMSSLLFPGQALQQSPDTVVQVGDSVTLNCSRKGNLFYTMYWYKLPMGKDATLQLVVYSVEGGVAEFEKEFRKHFQSNGTKGNHLSVKIAHALLNDSGTYFCADSIAQTFPGIQGSDPSTHTEPSVAIFSPSKQEIQQKSKATLVCLASGFYPDHLNLVWKVNGAQRTEGVGTDEFSTWNGSTYSLTSRLRISAQEWFNPLNRFECVANFFENGTLESIHKLLYGDAGE</sequence>
<dbReference type="FunFam" id="2.60.40.10:FF:000283">
    <property type="entry name" value="Immunoglobulin kappa constant"/>
    <property type="match status" value="1"/>
</dbReference>
<dbReference type="Proteomes" id="UP000694541">
    <property type="component" value="Unplaced"/>
</dbReference>
<keyword evidence="1" id="KW-1015">Disulfide bond</keyword>
<organism evidence="4 5">
    <name type="scientific">Accipiter nisus</name>
    <name type="common">Eurasian sparrowhawk</name>
    <dbReference type="NCBI Taxonomy" id="211598"/>
    <lineage>
        <taxon>Eukaryota</taxon>
        <taxon>Metazoa</taxon>
        <taxon>Chordata</taxon>
        <taxon>Craniata</taxon>
        <taxon>Vertebrata</taxon>
        <taxon>Euteleostomi</taxon>
        <taxon>Archelosauria</taxon>
        <taxon>Archosauria</taxon>
        <taxon>Dinosauria</taxon>
        <taxon>Saurischia</taxon>
        <taxon>Theropoda</taxon>
        <taxon>Coelurosauria</taxon>
        <taxon>Aves</taxon>
        <taxon>Neognathae</taxon>
        <taxon>Neoaves</taxon>
        <taxon>Telluraves</taxon>
        <taxon>Accipitrimorphae</taxon>
        <taxon>Accipitriformes</taxon>
        <taxon>Accipitridae</taxon>
        <taxon>Accipitrinae</taxon>
        <taxon>Accipiter</taxon>
    </lineage>
</organism>
<proteinExistence type="predicted"/>
<accession>A0A8B9NH89</accession>
<reference evidence="4" key="2">
    <citation type="submission" date="2025-09" db="UniProtKB">
        <authorList>
            <consortium name="Ensembl"/>
        </authorList>
    </citation>
    <scope>IDENTIFICATION</scope>
</reference>
<dbReference type="InterPro" id="IPR007110">
    <property type="entry name" value="Ig-like_dom"/>
</dbReference>
<dbReference type="InterPro" id="IPR013783">
    <property type="entry name" value="Ig-like_fold"/>
</dbReference>
<feature type="domain" description="Ig-like" evidence="3">
    <location>
        <begin position="130"/>
        <end position="223"/>
    </location>
</feature>
<dbReference type="AlphaFoldDB" id="A0A8B9NH89"/>
<dbReference type="Pfam" id="PF07686">
    <property type="entry name" value="V-set"/>
    <property type="match status" value="1"/>
</dbReference>
<dbReference type="SMART" id="SM00407">
    <property type="entry name" value="IGc1"/>
    <property type="match status" value="1"/>
</dbReference>
<dbReference type="Gene3D" id="2.60.40.10">
    <property type="entry name" value="Immunoglobulins"/>
    <property type="match status" value="2"/>
</dbReference>
<dbReference type="PANTHER" id="PTHR23411">
    <property type="entry name" value="TAPASIN"/>
    <property type="match status" value="1"/>
</dbReference>
<dbReference type="InterPro" id="IPR013106">
    <property type="entry name" value="Ig_V-set"/>
</dbReference>
<dbReference type="PROSITE" id="PS50835">
    <property type="entry name" value="IG_LIKE"/>
    <property type="match status" value="2"/>
</dbReference>
<name>A0A8B9NH89_9AVES</name>
<evidence type="ECO:0000313" key="5">
    <source>
        <dbReference type="Proteomes" id="UP000694541"/>
    </source>
</evidence>
<protein>
    <recommendedName>
        <fullName evidence="3">Ig-like domain-containing protein</fullName>
    </recommendedName>
</protein>
<dbReference type="Ensembl" id="ENSANIT00000023955.1">
    <property type="protein sequence ID" value="ENSANIP00000023182.1"/>
    <property type="gene ID" value="ENSANIG00000015767.1"/>
</dbReference>
<dbReference type="CDD" id="cd05769">
    <property type="entry name" value="IgC1_TCR_beta"/>
    <property type="match status" value="1"/>
</dbReference>
<evidence type="ECO:0000259" key="3">
    <source>
        <dbReference type="PROSITE" id="PS50835"/>
    </source>
</evidence>
<dbReference type="InterPro" id="IPR003597">
    <property type="entry name" value="Ig_C1-set"/>
</dbReference>
<evidence type="ECO:0000256" key="2">
    <source>
        <dbReference type="ARBA" id="ARBA00023319"/>
    </source>
</evidence>
<keyword evidence="2" id="KW-0393">Immunoglobulin domain</keyword>
<dbReference type="SMART" id="SM00406">
    <property type="entry name" value="IGv"/>
    <property type="match status" value="1"/>
</dbReference>
<feature type="domain" description="Ig-like" evidence="3">
    <location>
        <begin position="6"/>
        <end position="108"/>
    </location>
</feature>
<dbReference type="InterPro" id="IPR050380">
    <property type="entry name" value="Immune_Resp_Modulators"/>
</dbReference>
<reference evidence="4" key="1">
    <citation type="submission" date="2025-08" db="UniProtKB">
        <authorList>
            <consortium name="Ensembl"/>
        </authorList>
    </citation>
    <scope>IDENTIFICATION</scope>
</reference>